<dbReference type="PROSITE" id="PS51217">
    <property type="entry name" value="UVRD_HELICASE_CTER"/>
    <property type="match status" value="1"/>
</dbReference>
<dbReference type="AlphaFoldDB" id="A0A1H2ULV6"/>
<reference evidence="14 15" key="1">
    <citation type="submission" date="2016-10" db="EMBL/GenBank/DDBJ databases">
        <authorList>
            <person name="de Groot N.N."/>
        </authorList>
    </citation>
    <scope>NUCLEOTIDE SEQUENCE [LARGE SCALE GENOMIC DNA]</scope>
    <source>
        <strain evidence="14 15">DSM 45610</strain>
    </source>
</reference>
<evidence type="ECO:0000256" key="9">
    <source>
        <dbReference type="ARBA" id="ARBA00034808"/>
    </source>
</evidence>
<evidence type="ECO:0000313" key="15">
    <source>
        <dbReference type="Proteomes" id="UP000198534"/>
    </source>
</evidence>
<keyword evidence="2 11" id="KW-0547">Nucleotide-binding</keyword>
<dbReference type="InterPro" id="IPR014017">
    <property type="entry name" value="DNA_helicase_UvrD-like_C"/>
</dbReference>
<comment type="catalytic activity">
    <reaction evidence="10">
        <text>ATP + H2O = ADP + phosphate + H(+)</text>
        <dbReference type="Rhea" id="RHEA:13065"/>
        <dbReference type="ChEBI" id="CHEBI:15377"/>
        <dbReference type="ChEBI" id="CHEBI:15378"/>
        <dbReference type="ChEBI" id="CHEBI:30616"/>
        <dbReference type="ChEBI" id="CHEBI:43474"/>
        <dbReference type="ChEBI" id="CHEBI:456216"/>
        <dbReference type="EC" id="5.6.2.4"/>
    </reaction>
</comment>
<protein>
    <recommendedName>
        <fullName evidence="9">DNA 3'-5' helicase</fullName>
        <ecNumber evidence="9">5.6.2.4</ecNumber>
    </recommendedName>
</protein>
<evidence type="ECO:0000313" key="14">
    <source>
        <dbReference type="EMBL" id="SDW57047.1"/>
    </source>
</evidence>
<dbReference type="STRING" id="1048340.SAMN05444487_104147"/>
<keyword evidence="3 11" id="KW-0378">Hydrolase</keyword>
<accession>A0A1H2ULV6</accession>
<dbReference type="InterPro" id="IPR013986">
    <property type="entry name" value="DExx_box_DNA_helicase_dom_sf"/>
</dbReference>
<dbReference type="Gene3D" id="3.40.50.300">
    <property type="entry name" value="P-loop containing nucleotide triphosphate hydrolases"/>
    <property type="match status" value="2"/>
</dbReference>
<evidence type="ECO:0000256" key="2">
    <source>
        <dbReference type="ARBA" id="ARBA00022741"/>
    </source>
</evidence>
<evidence type="ECO:0000256" key="11">
    <source>
        <dbReference type="PROSITE-ProRule" id="PRU00560"/>
    </source>
</evidence>
<dbReference type="Gene3D" id="1.10.10.160">
    <property type="match status" value="1"/>
</dbReference>
<name>A0A1H2ULV6_9BACL</name>
<keyword evidence="4 11" id="KW-0347">Helicase</keyword>
<keyword evidence="15" id="KW-1185">Reference proteome</keyword>
<feature type="domain" description="UvrD-like helicase ATP-binding" evidence="12">
    <location>
        <begin position="9"/>
        <end position="275"/>
    </location>
</feature>
<comment type="similarity">
    <text evidence="1">Belongs to the helicase family. UvrD subfamily.</text>
</comment>
<evidence type="ECO:0000256" key="10">
    <source>
        <dbReference type="ARBA" id="ARBA00048988"/>
    </source>
</evidence>
<dbReference type="Pfam" id="PF13361">
    <property type="entry name" value="UvrD_C"/>
    <property type="match status" value="1"/>
</dbReference>
<dbReference type="GO" id="GO:0003677">
    <property type="term" value="F:DNA binding"/>
    <property type="evidence" value="ECO:0007669"/>
    <property type="project" value="UniProtKB-KW"/>
</dbReference>
<evidence type="ECO:0000259" key="12">
    <source>
        <dbReference type="PROSITE" id="PS51198"/>
    </source>
</evidence>
<evidence type="ECO:0000256" key="6">
    <source>
        <dbReference type="ARBA" id="ARBA00023125"/>
    </source>
</evidence>
<dbReference type="InterPro" id="IPR027417">
    <property type="entry name" value="P-loop_NTPase"/>
</dbReference>
<evidence type="ECO:0000256" key="5">
    <source>
        <dbReference type="ARBA" id="ARBA00022840"/>
    </source>
</evidence>
<keyword evidence="6" id="KW-0238">DNA-binding</keyword>
<dbReference type="Proteomes" id="UP000198534">
    <property type="component" value="Unassembled WGS sequence"/>
</dbReference>
<evidence type="ECO:0000256" key="1">
    <source>
        <dbReference type="ARBA" id="ARBA00009922"/>
    </source>
</evidence>
<dbReference type="EC" id="5.6.2.4" evidence="9"/>
<dbReference type="EMBL" id="FNNQ01000004">
    <property type="protein sequence ID" value="SDW57047.1"/>
    <property type="molecule type" value="Genomic_DNA"/>
</dbReference>
<gene>
    <name evidence="14" type="ORF">SAMN05444487_104147</name>
</gene>
<dbReference type="PROSITE" id="PS51198">
    <property type="entry name" value="UVRD_HELICASE_ATP_BIND"/>
    <property type="match status" value="1"/>
</dbReference>
<dbReference type="GO" id="GO:0016887">
    <property type="term" value="F:ATP hydrolysis activity"/>
    <property type="evidence" value="ECO:0007669"/>
    <property type="project" value="RHEA"/>
</dbReference>
<dbReference type="PANTHER" id="PTHR11070:SF2">
    <property type="entry name" value="ATP-DEPENDENT DNA HELICASE SRS2"/>
    <property type="match status" value="1"/>
</dbReference>
<dbReference type="Gene3D" id="1.10.486.10">
    <property type="entry name" value="PCRA, domain 4"/>
    <property type="match status" value="1"/>
</dbReference>
<dbReference type="GO" id="GO:0005524">
    <property type="term" value="F:ATP binding"/>
    <property type="evidence" value="ECO:0007669"/>
    <property type="project" value="UniProtKB-UniRule"/>
</dbReference>
<evidence type="ECO:0000256" key="3">
    <source>
        <dbReference type="ARBA" id="ARBA00022801"/>
    </source>
</evidence>
<feature type="binding site" evidence="11">
    <location>
        <begin position="30"/>
        <end position="37"/>
    </location>
    <ligand>
        <name>ATP</name>
        <dbReference type="ChEBI" id="CHEBI:30616"/>
    </ligand>
</feature>
<dbReference type="InterPro" id="IPR000212">
    <property type="entry name" value="DNA_helicase_UvrD/REP"/>
</dbReference>
<feature type="domain" description="UvrD-like helicase C-terminal" evidence="13">
    <location>
        <begin position="276"/>
        <end position="535"/>
    </location>
</feature>
<dbReference type="Pfam" id="PF00580">
    <property type="entry name" value="UvrD-helicase"/>
    <property type="match status" value="1"/>
</dbReference>
<organism evidence="14 15">
    <name type="scientific">Marininema mesophilum</name>
    <dbReference type="NCBI Taxonomy" id="1048340"/>
    <lineage>
        <taxon>Bacteria</taxon>
        <taxon>Bacillati</taxon>
        <taxon>Bacillota</taxon>
        <taxon>Bacilli</taxon>
        <taxon>Bacillales</taxon>
        <taxon>Thermoactinomycetaceae</taxon>
        <taxon>Marininema</taxon>
    </lineage>
</organism>
<proteinExistence type="inferred from homology"/>
<dbReference type="PANTHER" id="PTHR11070">
    <property type="entry name" value="UVRD / RECB / PCRA DNA HELICASE FAMILY MEMBER"/>
    <property type="match status" value="1"/>
</dbReference>
<dbReference type="GO" id="GO:0000725">
    <property type="term" value="P:recombinational repair"/>
    <property type="evidence" value="ECO:0007669"/>
    <property type="project" value="TreeGrafter"/>
</dbReference>
<sequence>MISQAISKVELHPDQLKAVTAGEGTIAVFAGPGSGKTTVLTQRVLTLLERGVSPEKILVVTFTRAAASEMQQRIEQLTGNTSGLTLGTFHSIFLRLFHRMGVSVPRLLNDGEQRHWIRELLKDKEQPSDEEGVATTLSQIGFCKGNMVLPERMNVQKQQNKLFRDLFQAYETRKKEQNTWDYDDILLAFCGWLKEEGNPMSGSFSRILVDEFQDINRVQYDSLQLLLAKKGSFFAVGDDDQSIYGFRGSDPKFMQELSRRPGSQRVVLSVNHRSTDAIVAVGQKLIRHNRMRQEKRLIGMGRAGKEPTLLKPSDEEEEATKIIASLSDEGKTGVLYRTSTQARAIIDALVREGIPFSASMGDALFYRRWQVKDIFAYLTLAQNPNDLDAIVRIINKPKRYLFGEEWIDTAWNLSRKINVSVLEALPELPGLETYQKKNLSQLALQVKSLCGLGAREAIQEIRQRIGYDRFLTAYAKDLGQEVLSLLEPVEELTVAAQSFEWGIDLLEHADRVERALREPSPNPRIHLMTFHKAKGLEFDRVFLIGLHAMTIPHRRSLQVADHRKNAAWEEERRLLYVGMTRAKRELTLSISHTRQGRRVGPSPFLKEIGFDDDEITLKEDQDTFVANPHYIPSRRKEKGQPQLRFAGEELTIGTTLIHQRWGEGEVIAFEPLEGSAPGRKVALRFPHETVSLHYELSRQLGLIERMSTESGEEG</sequence>
<dbReference type="SUPFAM" id="SSF52540">
    <property type="entry name" value="P-loop containing nucleoside triphosphate hydrolases"/>
    <property type="match status" value="1"/>
</dbReference>
<dbReference type="CDD" id="cd17932">
    <property type="entry name" value="DEXQc_UvrD"/>
    <property type="match status" value="1"/>
</dbReference>
<evidence type="ECO:0000256" key="8">
    <source>
        <dbReference type="ARBA" id="ARBA00034617"/>
    </source>
</evidence>
<evidence type="ECO:0000256" key="4">
    <source>
        <dbReference type="ARBA" id="ARBA00022806"/>
    </source>
</evidence>
<comment type="catalytic activity">
    <reaction evidence="8">
        <text>Couples ATP hydrolysis with the unwinding of duplex DNA by translocating in the 3'-5' direction.</text>
        <dbReference type="EC" id="5.6.2.4"/>
    </reaction>
</comment>
<evidence type="ECO:0000256" key="7">
    <source>
        <dbReference type="ARBA" id="ARBA00023235"/>
    </source>
</evidence>
<keyword evidence="5 11" id="KW-0067">ATP-binding</keyword>
<evidence type="ECO:0000259" key="13">
    <source>
        <dbReference type="PROSITE" id="PS51217"/>
    </source>
</evidence>
<dbReference type="InterPro" id="IPR014016">
    <property type="entry name" value="UvrD-like_ATP-bd"/>
</dbReference>
<dbReference type="GO" id="GO:0043138">
    <property type="term" value="F:3'-5' DNA helicase activity"/>
    <property type="evidence" value="ECO:0007669"/>
    <property type="project" value="UniProtKB-EC"/>
</dbReference>
<keyword evidence="7" id="KW-0413">Isomerase</keyword>